<dbReference type="PANTHER" id="PTHR37813:SF1">
    <property type="entry name" value="FELS-2 PROPHAGE PROTEIN"/>
    <property type="match status" value="1"/>
</dbReference>
<sequence length="1265" mass="133148">MAARKTFQTTIGIGGEISPTLAAAAASASKTLSKLAEKSEKLSEKEKRTLERNALAEKQLAEKLANQKGVTEEQAALKVRQLREKHALEEQQLARENAAELARIEQQAAQERENLARESAAEQARIEQELARKSQAEFARRLAERQDMLRKYGDRLSKFGDGVLKTVTLPMLSLAALGVKTYMEFDDSMRQVQATLQASDSDMVQLTEAARQMGRDTRYSASEAAQAILSIGQAGNDTAQTLALLPTVLNTAQASGLSIDSVAEYMSQTVSILGVGQDYIDDWADQVNKTAAAATVNQQQIFDAVTGAGDVGKMLKGGTVELLTMVGMLGQAGVQGAEAGTTIRALINKLSTASERSDAAQVLSDLNVQITDSEGNLLEMNEIFGQFQQALQGMGNQQQVALMSKIFGEEYGSQALGLISKAGLSWETMSQQINASQGVTEQMAQTMEGGLGGSMRSLQSAGEDVLITIGEKLAPTMQYWSGVLTECANWMSGLDEGTWSLLGNLGALATALGVGSKAVGGLLRLSASLTGLCGSKNGGGMLGAAKAASALWAVLKAPVGVAAPYLALAAGIAAVGAAIDAAHRASIAAELGSRFGELSLSEDEINALTASVTTAFVSATDELNAQWEALNTTAAALSAADMDLSVKLMATVSAPTLSQDDIASLQAAYTDYADSVYNALGAKSGVVQLTLQQAFGTDSETGRDWAGFASEYYSGLQSEVQKYAALIDKEFQQALAGGEIDYEAVADYQRKISELYLQIEEQQRSADMYTFAEKIKSGMLSYGSTQELYAALREQLDADKSALDEMYMNLIGETRATGEKQGRTPAEIEAAVDELYSQRDDAYARSTAQYAKIMAETVGKAVDTAMPALGKLDAAAGGFDYLGWMAQYQDLRAKIDENLNWANENPEEYARIMVRLGQGVDQMEALSDELTAIDSDVAMTLFEDLGGQAQLDEYTSSIAALQAAGEQVSPELQEMADMMQTLKLMSAPLALESLFSVGKDLNAIPPEQLAKAQAELEQAGTDSAQGLADGMTAGAPTVATAGGDMSQAAIDAAQDTLQTHSPSVVMREMGMYAGQGLALGITASQGVVSAAMSGMLSNVRGSFAPSWTSAWQSVAASMGAALAGMAGYMDSAMSRVISSAQSGLNRLRSLAASAGAISVSTVPKMAQGATLTAPTIVEVAEAGYPETIVPHIDTPRSRALLADAAAGVGVGLGGINITFAPQVVVQGGGDAASQVEQAMGDIEDQFEVWFERFMARNRAVAYGNV</sequence>
<keyword evidence="2" id="KW-0175">Coiled coil</keyword>
<comment type="caution">
    <text evidence="4">The sequence shown here is derived from an EMBL/GenBank/DDBJ whole genome shotgun (WGS) entry which is preliminary data.</text>
</comment>
<reference evidence="4" key="1">
    <citation type="submission" date="2020-10" db="EMBL/GenBank/DDBJ databases">
        <authorList>
            <person name="Gilroy R."/>
        </authorList>
    </citation>
    <scope>NUCLEOTIDE SEQUENCE</scope>
    <source>
        <strain evidence="4">ChiSxjej2B14-8506</strain>
    </source>
</reference>
<dbReference type="InterPro" id="IPR010090">
    <property type="entry name" value="Phage_tape_meas"/>
</dbReference>
<proteinExistence type="predicted"/>
<dbReference type="EMBL" id="DVNK01000062">
    <property type="protein sequence ID" value="HIU47619.1"/>
    <property type="molecule type" value="Genomic_DNA"/>
</dbReference>
<dbReference type="NCBIfam" id="TIGR01760">
    <property type="entry name" value="tape_meas_TP901"/>
    <property type="match status" value="1"/>
</dbReference>
<keyword evidence="1" id="KW-1188">Viral release from host cell</keyword>
<name>A0A9D1LTC7_9FIRM</name>
<accession>A0A9D1LTC7</accession>
<dbReference type="Pfam" id="PF10145">
    <property type="entry name" value="PhageMin_Tail"/>
    <property type="match status" value="1"/>
</dbReference>
<feature type="domain" description="Phage tail tape measure protein" evidence="3">
    <location>
        <begin position="208"/>
        <end position="408"/>
    </location>
</feature>
<evidence type="ECO:0000256" key="2">
    <source>
        <dbReference type="SAM" id="Coils"/>
    </source>
</evidence>
<evidence type="ECO:0000313" key="4">
    <source>
        <dbReference type="EMBL" id="HIU47619.1"/>
    </source>
</evidence>
<evidence type="ECO:0000256" key="1">
    <source>
        <dbReference type="ARBA" id="ARBA00022612"/>
    </source>
</evidence>
<organism evidence="4 5">
    <name type="scientific">Candidatus Fimadaptatus faecigallinarum</name>
    <dbReference type="NCBI Taxonomy" id="2840814"/>
    <lineage>
        <taxon>Bacteria</taxon>
        <taxon>Bacillati</taxon>
        <taxon>Bacillota</taxon>
        <taxon>Clostridia</taxon>
        <taxon>Eubacteriales</taxon>
        <taxon>Candidatus Fimadaptatus</taxon>
    </lineage>
</organism>
<dbReference type="Proteomes" id="UP000824123">
    <property type="component" value="Unassembled WGS sequence"/>
</dbReference>
<evidence type="ECO:0000313" key="5">
    <source>
        <dbReference type="Proteomes" id="UP000824123"/>
    </source>
</evidence>
<dbReference type="PANTHER" id="PTHR37813">
    <property type="entry name" value="FELS-2 PROPHAGE PROTEIN"/>
    <property type="match status" value="1"/>
</dbReference>
<evidence type="ECO:0000259" key="3">
    <source>
        <dbReference type="Pfam" id="PF10145"/>
    </source>
</evidence>
<protein>
    <submittedName>
        <fullName evidence="4">Phage tail tape measure protein</fullName>
    </submittedName>
</protein>
<reference evidence="4" key="2">
    <citation type="journal article" date="2021" name="PeerJ">
        <title>Extensive microbial diversity within the chicken gut microbiome revealed by metagenomics and culture.</title>
        <authorList>
            <person name="Gilroy R."/>
            <person name="Ravi A."/>
            <person name="Getino M."/>
            <person name="Pursley I."/>
            <person name="Horton D.L."/>
            <person name="Alikhan N.F."/>
            <person name="Baker D."/>
            <person name="Gharbi K."/>
            <person name="Hall N."/>
            <person name="Watson M."/>
            <person name="Adriaenssens E.M."/>
            <person name="Foster-Nyarko E."/>
            <person name="Jarju S."/>
            <person name="Secka A."/>
            <person name="Antonio M."/>
            <person name="Oren A."/>
            <person name="Chaudhuri R.R."/>
            <person name="La Ragione R."/>
            <person name="Hildebrand F."/>
            <person name="Pallen M.J."/>
        </authorList>
    </citation>
    <scope>NUCLEOTIDE SEQUENCE</scope>
    <source>
        <strain evidence="4">ChiSxjej2B14-8506</strain>
    </source>
</reference>
<feature type="coiled-coil region" evidence="2">
    <location>
        <begin position="25"/>
        <end position="132"/>
    </location>
</feature>
<gene>
    <name evidence="4" type="ORF">IAC59_10255</name>
</gene>
<dbReference type="AlphaFoldDB" id="A0A9D1LTC7"/>